<gene>
    <name evidence="2" type="ORF">QEN58_13695</name>
</gene>
<name>A0ABY8LM38_9GAMM</name>
<dbReference type="EMBL" id="CP122961">
    <property type="protein sequence ID" value="WGI24377.1"/>
    <property type="molecule type" value="Genomic_DNA"/>
</dbReference>
<feature type="compositionally biased region" description="Basic and acidic residues" evidence="1">
    <location>
        <begin position="1"/>
        <end position="21"/>
    </location>
</feature>
<accession>A0ABY8LM38</accession>
<keyword evidence="3" id="KW-1185">Reference proteome</keyword>
<dbReference type="RefSeq" id="WP_280104179.1">
    <property type="nucleotide sequence ID" value="NZ_CP122961.1"/>
</dbReference>
<evidence type="ECO:0000256" key="1">
    <source>
        <dbReference type="SAM" id="MobiDB-lite"/>
    </source>
</evidence>
<organism evidence="2 3">
    <name type="scientific">Halomonas alkaliantarctica</name>
    <dbReference type="NCBI Taxonomy" id="232346"/>
    <lineage>
        <taxon>Bacteria</taxon>
        <taxon>Pseudomonadati</taxon>
        <taxon>Pseudomonadota</taxon>
        <taxon>Gammaproteobacteria</taxon>
        <taxon>Oceanospirillales</taxon>
        <taxon>Halomonadaceae</taxon>
        <taxon>Halomonas</taxon>
    </lineage>
</organism>
<proteinExistence type="predicted"/>
<evidence type="ECO:0000313" key="2">
    <source>
        <dbReference type="EMBL" id="WGI24377.1"/>
    </source>
</evidence>
<protein>
    <submittedName>
        <fullName evidence="2">Uncharacterized protein</fullName>
    </submittedName>
</protein>
<evidence type="ECO:0000313" key="3">
    <source>
        <dbReference type="Proteomes" id="UP001179830"/>
    </source>
</evidence>
<reference evidence="2" key="1">
    <citation type="submission" date="2023-04" db="EMBL/GenBank/DDBJ databases">
        <title>Complete genome sequence of Halomonas alkaliantarctica MSP3 isolated from marine sediment, Jeju Island.</title>
        <authorList>
            <person name="Park S.-J."/>
        </authorList>
    </citation>
    <scope>NUCLEOTIDE SEQUENCE</scope>
    <source>
        <strain evidence="2">MSP3</strain>
    </source>
</reference>
<dbReference type="Proteomes" id="UP001179830">
    <property type="component" value="Chromosome"/>
</dbReference>
<feature type="region of interest" description="Disordered" evidence="1">
    <location>
        <begin position="1"/>
        <end position="25"/>
    </location>
</feature>
<sequence>MNCRKPHDREALTSHQGDTHNRSAPTSFLMGQMWQEHIQQTPINTVIEVKSGLPGMGVELQDIVIIKRLEGKTYNTPAFSGWVKESETQITPLLTQLSAHSIRYFVYTPVGKSALGPQTGTGYRWEAQVQFREATQVPYLPTNRFYPAPEQLKATPSNIAEVFDSTSSNSDYWVKETLNV</sequence>